<accession>A0A3Q9R4Y4</accession>
<proteinExistence type="predicted"/>
<protein>
    <submittedName>
        <fullName evidence="2">Uncharacterized protein</fullName>
    </submittedName>
</protein>
<name>A0A3Q9R4Y4_9CAUD</name>
<dbReference type="Proteomes" id="UP000284334">
    <property type="component" value="Segment"/>
</dbReference>
<reference evidence="2 3" key="1">
    <citation type="submission" date="2018-10" db="EMBL/GenBank/DDBJ databases">
        <authorList>
            <person name="Soria N.A."/>
            <person name="Batley M.G."/>
            <person name="Hanafy A."/>
            <person name="Singh N."/>
            <person name="Shaffer C.D."/>
            <person name="Weston-Hafer K.A."/>
            <person name="Russell D.A."/>
            <person name="Pope W.H."/>
            <person name="Jacobs-Sera D."/>
            <person name="Hendrix R.W."/>
            <person name="Hatfull G.F."/>
        </authorList>
    </citation>
    <scope>NUCLEOTIDE SEQUENCE [LARGE SCALE GENOMIC DNA]</scope>
</reference>
<dbReference type="GeneID" id="55612884"/>
<organism evidence="2 3">
    <name type="scientific">Streptomyces phage Gilson</name>
    <dbReference type="NCBI Taxonomy" id="2488789"/>
    <lineage>
        <taxon>Viruses</taxon>
        <taxon>Duplodnaviria</taxon>
        <taxon>Heunggongvirae</taxon>
        <taxon>Uroviricota</taxon>
        <taxon>Caudoviricetes</taxon>
        <taxon>Stanwilliamsviridae</taxon>
        <taxon>Loccivirinae</taxon>
        <taxon>Gilsonvirus</taxon>
        <taxon>Gilsonvirus gilson</taxon>
    </lineage>
</organism>
<keyword evidence="1" id="KW-0472">Membrane</keyword>
<keyword evidence="1" id="KW-0812">Transmembrane</keyword>
<evidence type="ECO:0000313" key="2">
    <source>
        <dbReference type="EMBL" id="AZU97239.1"/>
    </source>
</evidence>
<evidence type="ECO:0000256" key="1">
    <source>
        <dbReference type="SAM" id="Phobius"/>
    </source>
</evidence>
<dbReference type="EMBL" id="MK061412">
    <property type="protein sequence ID" value="AZU97239.1"/>
    <property type="molecule type" value="Genomic_DNA"/>
</dbReference>
<dbReference type="KEGG" id="vg:55612884"/>
<sequence length="71" mass="8325">MIFLWIYLIGLIVCLLGGTVTALYEKRKFDENNVSKSAWGSIILYAVWWPLLVFLYIICLPFEIIDKRKGR</sequence>
<keyword evidence="1" id="KW-1133">Transmembrane helix</keyword>
<feature type="transmembrane region" description="Helical" evidence="1">
    <location>
        <begin position="38"/>
        <end position="62"/>
    </location>
</feature>
<evidence type="ECO:0000313" key="3">
    <source>
        <dbReference type="Proteomes" id="UP000284334"/>
    </source>
</evidence>
<dbReference type="RefSeq" id="YP_009842624.1">
    <property type="nucleotide sequence ID" value="NC_048742.1"/>
</dbReference>
<keyword evidence="3" id="KW-1185">Reference proteome</keyword>
<gene>
    <name evidence="2" type="primary">194</name>
    <name evidence="2" type="ORF">SEA_GILSON_194</name>
</gene>